<dbReference type="Proteomes" id="UP001362999">
    <property type="component" value="Unassembled WGS sequence"/>
</dbReference>
<dbReference type="EMBL" id="JAWWNJ010000041">
    <property type="protein sequence ID" value="KAK7020375.1"/>
    <property type="molecule type" value="Genomic_DNA"/>
</dbReference>
<proteinExistence type="predicted"/>
<evidence type="ECO:0000313" key="2">
    <source>
        <dbReference type="EMBL" id="KAK7020375.1"/>
    </source>
</evidence>
<feature type="region of interest" description="Disordered" evidence="1">
    <location>
        <begin position="1"/>
        <end position="25"/>
    </location>
</feature>
<organism evidence="2 3">
    <name type="scientific">Favolaschia claudopus</name>
    <dbReference type="NCBI Taxonomy" id="2862362"/>
    <lineage>
        <taxon>Eukaryota</taxon>
        <taxon>Fungi</taxon>
        <taxon>Dikarya</taxon>
        <taxon>Basidiomycota</taxon>
        <taxon>Agaricomycotina</taxon>
        <taxon>Agaricomycetes</taxon>
        <taxon>Agaricomycetidae</taxon>
        <taxon>Agaricales</taxon>
        <taxon>Marasmiineae</taxon>
        <taxon>Mycenaceae</taxon>
        <taxon>Favolaschia</taxon>
    </lineage>
</organism>
<feature type="compositionally biased region" description="Basic and acidic residues" evidence="1">
    <location>
        <begin position="1"/>
        <end position="14"/>
    </location>
</feature>
<evidence type="ECO:0000256" key="1">
    <source>
        <dbReference type="SAM" id="MobiDB-lite"/>
    </source>
</evidence>
<dbReference type="AlphaFoldDB" id="A0AAW0B5U3"/>
<reference evidence="2 3" key="1">
    <citation type="journal article" date="2024" name="J Genomics">
        <title>Draft genome sequencing and assembly of Favolaschia claudopus CIRM-BRFM 2984 isolated from oak limbs.</title>
        <authorList>
            <person name="Navarro D."/>
            <person name="Drula E."/>
            <person name="Chaduli D."/>
            <person name="Cazenave R."/>
            <person name="Ahrendt S."/>
            <person name="Wang J."/>
            <person name="Lipzen A."/>
            <person name="Daum C."/>
            <person name="Barry K."/>
            <person name="Grigoriev I.V."/>
            <person name="Favel A."/>
            <person name="Rosso M.N."/>
            <person name="Martin F."/>
        </authorList>
    </citation>
    <scope>NUCLEOTIDE SEQUENCE [LARGE SCALE GENOMIC DNA]</scope>
    <source>
        <strain evidence="2 3">CIRM-BRFM 2984</strain>
    </source>
</reference>
<sequence>MHEGQANRGKKEENGTEEDGVTHPGGHVPYSLLSTFALESPTSGNSSYDMTNVASAAWRRSACFDFIVGRRDVRVQDDPHSSVSLRSIVSILTLERGMYPPDRSSVCETYTSLAMTIIMRSAEAAHAKTAYLDVRALTLRCSPASSNVFLAREVMPTRSIDNEMTGILRAERPYEFTLTEVNSLIEVKGSDKEGFSVSFNQKEQGRDPFLPIIDWVPAERDDSLTSRFRLRTTFLVDEAKRVRAGRSATQIQIRVKIEGADSKGQDERRCKKLLHYIEEYRALRCARHRRRVLLIVVNGEEGVTA</sequence>
<protein>
    <submittedName>
        <fullName evidence="2">Uncharacterized protein</fullName>
    </submittedName>
</protein>
<keyword evidence="3" id="KW-1185">Reference proteome</keyword>
<gene>
    <name evidence="2" type="ORF">R3P38DRAFT_3358287</name>
</gene>
<evidence type="ECO:0000313" key="3">
    <source>
        <dbReference type="Proteomes" id="UP001362999"/>
    </source>
</evidence>
<name>A0AAW0B5U3_9AGAR</name>
<accession>A0AAW0B5U3</accession>
<comment type="caution">
    <text evidence="2">The sequence shown here is derived from an EMBL/GenBank/DDBJ whole genome shotgun (WGS) entry which is preliminary data.</text>
</comment>